<dbReference type="Proteomes" id="UP000319004">
    <property type="component" value="Chromosome"/>
</dbReference>
<proteinExistence type="predicted"/>
<dbReference type="AlphaFoldDB" id="A0A518HMZ6"/>
<dbReference type="EMBL" id="CP037423">
    <property type="protein sequence ID" value="QDV42224.1"/>
    <property type="molecule type" value="Genomic_DNA"/>
</dbReference>
<evidence type="ECO:0000313" key="3">
    <source>
        <dbReference type="Proteomes" id="UP000319004"/>
    </source>
</evidence>
<gene>
    <name evidence="2" type="ORF">Enr13x_20690</name>
</gene>
<name>A0A518HMZ6_9BACT</name>
<accession>A0A518HMZ6</accession>
<organism evidence="2 3">
    <name type="scientific">Stieleria neptunia</name>
    <dbReference type="NCBI Taxonomy" id="2527979"/>
    <lineage>
        <taxon>Bacteria</taxon>
        <taxon>Pseudomonadati</taxon>
        <taxon>Planctomycetota</taxon>
        <taxon>Planctomycetia</taxon>
        <taxon>Pirellulales</taxon>
        <taxon>Pirellulaceae</taxon>
        <taxon>Stieleria</taxon>
    </lineage>
</organism>
<protein>
    <submittedName>
        <fullName evidence="2">Uncharacterized protein</fullName>
    </submittedName>
</protein>
<feature type="region of interest" description="Disordered" evidence="1">
    <location>
        <begin position="394"/>
        <end position="417"/>
    </location>
</feature>
<evidence type="ECO:0000256" key="1">
    <source>
        <dbReference type="SAM" id="MobiDB-lite"/>
    </source>
</evidence>
<dbReference type="RefSeq" id="WP_145385892.1">
    <property type="nucleotide sequence ID" value="NZ_CP037423.1"/>
</dbReference>
<dbReference type="KEGG" id="snep:Enr13x_20690"/>
<reference evidence="2 3" key="1">
    <citation type="submission" date="2019-03" db="EMBL/GenBank/DDBJ databases">
        <title>Deep-cultivation of Planctomycetes and their phenomic and genomic characterization uncovers novel biology.</title>
        <authorList>
            <person name="Wiegand S."/>
            <person name="Jogler M."/>
            <person name="Boedeker C."/>
            <person name="Pinto D."/>
            <person name="Vollmers J."/>
            <person name="Rivas-Marin E."/>
            <person name="Kohn T."/>
            <person name="Peeters S.H."/>
            <person name="Heuer A."/>
            <person name="Rast P."/>
            <person name="Oberbeckmann S."/>
            <person name="Bunk B."/>
            <person name="Jeske O."/>
            <person name="Meyerdierks A."/>
            <person name="Storesund J.E."/>
            <person name="Kallscheuer N."/>
            <person name="Luecker S."/>
            <person name="Lage O.M."/>
            <person name="Pohl T."/>
            <person name="Merkel B.J."/>
            <person name="Hornburger P."/>
            <person name="Mueller R.-W."/>
            <person name="Bruemmer F."/>
            <person name="Labrenz M."/>
            <person name="Spormann A.M."/>
            <person name="Op den Camp H."/>
            <person name="Overmann J."/>
            <person name="Amann R."/>
            <person name="Jetten M.S.M."/>
            <person name="Mascher T."/>
            <person name="Medema M.H."/>
            <person name="Devos D.P."/>
            <person name="Kaster A.-K."/>
            <person name="Ovreas L."/>
            <person name="Rohde M."/>
            <person name="Galperin M.Y."/>
            <person name="Jogler C."/>
        </authorList>
    </citation>
    <scope>NUCLEOTIDE SEQUENCE [LARGE SCALE GENOMIC DNA]</scope>
    <source>
        <strain evidence="2 3">Enr13</strain>
    </source>
</reference>
<sequence length="436" mass="49356">MKQRSNVLTNGVVFRQAREKRLLTIEEVPNAIDENGIDPISKNSVWKVEAGGPVSFKTAKILCEFYELEPRVVRLENGKLLLEPEEIPNELSDVVRHVKKMVMKDVSIDTDGSELIKRLEALKDLLGEEVVRLSNFRAGSIHFDMEVSDEAVDRIESLFATNEQGEYEVPDLLDEDVYMNLKNLLSVPHSAKGLLAQATEMVETGTDYETFKEAFFGADGLVREAFPTDAELERYHETAESRIIEEMVHSLREEKVATSELAKEVAPQSYEERCRLTLLLAEEAFAKTGSWVVFFRQILGVDGVVRQLFGTRDELARFVAGPEFTTLHEMLAAIRSQDQTKSDAAEPERMITIRIPRSLHDVLQQESKDWGLSINKLCISKLLQAIDSRFIPEPQESRRRTNSYASGNENECDECTKSEDIGRDRTISLRILGATE</sequence>
<dbReference type="OrthoDB" id="268431at2"/>
<evidence type="ECO:0000313" key="2">
    <source>
        <dbReference type="EMBL" id="QDV42224.1"/>
    </source>
</evidence>
<keyword evidence="3" id="KW-1185">Reference proteome</keyword>